<organism evidence="1 2">
    <name type="scientific">Peronosclerospora sorghi</name>
    <dbReference type="NCBI Taxonomy" id="230839"/>
    <lineage>
        <taxon>Eukaryota</taxon>
        <taxon>Sar</taxon>
        <taxon>Stramenopiles</taxon>
        <taxon>Oomycota</taxon>
        <taxon>Peronosporomycetes</taxon>
        <taxon>Peronosporales</taxon>
        <taxon>Peronosporaceae</taxon>
        <taxon>Peronosclerospora</taxon>
    </lineage>
</organism>
<keyword evidence="2" id="KW-1185">Reference proteome</keyword>
<gene>
    <name evidence="1" type="ORF">PsorP6_004338</name>
</gene>
<proteinExistence type="predicted"/>
<dbReference type="EMBL" id="CM047587">
    <property type="protein sequence ID" value="KAI9908418.1"/>
    <property type="molecule type" value="Genomic_DNA"/>
</dbReference>
<dbReference type="Proteomes" id="UP001163321">
    <property type="component" value="Chromosome 8"/>
</dbReference>
<evidence type="ECO:0000313" key="1">
    <source>
        <dbReference type="EMBL" id="KAI9908418.1"/>
    </source>
</evidence>
<comment type="caution">
    <text evidence="1">The sequence shown here is derived from an EMBL/GenBank/DDBJ whole genome shotgun (WGS) entry which is preliminary data.</text>
</comment>
<sequence>MWTTEADDDPRELQRRRQAYARELDHQIALRRKLQIQEKMDREELERKLAPSECSPSKWLVEGGQLDKPTTSRSTKTFSESINFNEEQRQDRGAATGERNSVSSSHPRFRVTDESESSQRQRERAKQMQWKRILDEQVQEKARLRRQEEDKKRRSDEDAAREELRYLHEQQQQAQRRLGRYSPAMNKDDFHPRPTQEMDNHRQRDDPQSSKNNLHNFALNNDQRENNKPKNFHTDWENESPSKRQSFLHPPSPLYMQMPLRNERYCDNDNSRETSGDNREINNATRQLYSQDNNVEASYQQTEHQHRAIDEYRLLLVEIRREREELRRERDEIRREKEELRIQRALLQLENEKLATLVDAERALNERQQEDLHGQLQDQYEVHQQQYEAQAYQHRASPAQFVDPEADNARKVNNETFSRLTHIRQTLGDLSVHDREPRRVVRRKPSSPMSMAYFSAPTSSKYMAQTIVDSPRYQRLLRYRRNPAVPAHEDSILNQSLVGESVFVPLSPKSLSKNNNEPLSRTPSSPTSSNSNRRLSHPLRSSRVIQSRGFYDFKQDIKSDDKAESLASGLIKESDLGSDVGSSCYGDENAYSSNHEDDELDN</sequence>
<reference evidence="1 2" key="1">
    <citation type="journal article" date="2022" name="bioRxiv">
        <title>The genome of the oomycete Peronosclerospora sorghi, a cosmopolitan pathogen of maize and sorghum, is inflated with dispersed pseudogenes.</title>
        <authorList>
            <person name="Fletcher K."/>
            <person name="Martin F."/>
            <person name="Isakeit T."/>
            <person name="Cavanaugh K."/>
            <person name="Magill C."/>
            <person name="Michelmore R."/>
        </authorList>
    </citation>
    <scope>NUCLEOTIDE SEQUENCE [LARGE SCALE GENOMIC DNA]</scope>
    <source>
        <strain evidence="1">P6</strain>
    </source>
</reference>
<evidence type="ECO:0000313" key="2">
    <source>
        <dbReference type="Proteomes" id="UP001163321"/>
    </source>
</evidence>
<accession>A0ACC0VRR6</accession>
<name>A0ACC0VRR6_9STRA</name>
<protein>
    <submittedName>
        <fullName evidence="1">Uncharacterized protein</fullName>
    </submittedName>
</protein>